<evidence type="ECO:0000256" key="16">
    <source>
        <dbReference type="ARBA" id="ARBA00023136"/>
    </source>
</evidence>
<evidence type="ECO:0000256" key="23">
    <source>
        <dbReference type="SAM" id="SignalP"/>
    </source>
</evidence>
<keyword evidence="17" id="KW-0675">Receptor</keyword>
<keyword evidence="26" id="KW-1185">Reference proteome</keyword>
<keyword evidence="8" id="KW-0808">Transferase</keyword>
<dbReference type="InterPro" id="IPR017441">
    <property type="entry name" value="Protein_kinase_ATP_BS"/>
</dbReference>
<dbReference type="PROSITE" id="PS50011">
    <property type="entry name" value="PROTEIN_KINASE_DOM"/>
    <property type="match status" value="1"/>
</dbReference>
<feature type="domain" description="Protein kinase" evidence="24">
    <location>
        <begin position="286"/>
        <end position="562"/>
    </location>
</feature>
<evidence type="ECO:0000256" key="19">
    <source>
        <dbReference type="ARBA" id="ARBA00047899"/>
    </source>
</evidence>
<dbReference type="Proteomes" id="UP000091857">
    <property type="component" value="Chromosome 8"/>
</dbReference>
<dbReference type="InterPro" id="IPR001220">
    <property type="entry name" value="Legume_lectin_dom"/>
</dbReference>
<evidence type="ECO:0000256" key="11">
    <source>
        <dbReference type="ARBA" id="ARBA00022734"/>
    </source>
</evidence>
<keyword evidence="18" id="KW-0325">Glycoprotein</keyword>
<evidence type="ECO:0000256" key="12">
    <source>
        <dbReference type="ARBA" id="ARBA00022741"/>
    </source>
</evidence>
<comment type="similarity">
    <text evidence="2">Belongs to the leguminous lectin family.</text>
</comment>
<dbReference type="SMART" id="SM00220">
    <property type="entry name" value="S_TKc"/>
    <property type="match status" value="1"/>
</dbReference>
<evidence type="ECO:0000256" key="8">
    <source>
        <dbReference type="ARBA" id="ARBA00022679"/>
    </source>
</evidence>
<keyword evidence="15 22" id="KW-1133">Transmembrane helix</keyword>
<dbReference type="InterPro" id="IPR008271">
    <property type="entry name" value="Ser/Thr_kinase_AS"/>
</dbReference>
<dbReference type="AlphaFoldDB" id="A0A2C9VG91"/>
<comment type="catalytic activity">
    <reaction evidence="19">
        <text>L-threonyl-[protein] + ATP = O-phospho-L-threonyl-[protein] + ADP + H(+)</text>
        <dbReference type="Rhea" id="RHEA:46608"/>
        <dbReference type="Rhea" id="RHEA-COMP:11060"/>
        <dbReference type="Rhea" id="RHEA-COMP:11605"/>
        <dbReference type="ChEBI" id="CHEBI:15378"/>
        <dbReference type="ChEBI" id="CHEBI:30013"/>
        <dbReference type="ChEBI" id="CHEBI:30616"/>
        <dbReference type="ChEBI" id="CHEBI:61977"/>
        <dbReference type="ChEBI" id="CHEBI:456216"/>
        <dbReference type="EC" id="2.7.11.1"/>
    </reaction>
</comment>
<dbReference type="Gene3D" id="2.60.120.200">
    <property type="match status" value="1"/>
</dbReference>
<evidence type="ECO:0000256" key="20">
    <source>
        <dbReference type="ARBA" id="ARBA00048679"/>
    </source>
</evidence>
<comment type="similarity">
    <text evidence="4">In the C-terminal section; belongs to the protein kinase superfamily. Ser/Thr protein kinase family.</text>
</comment>
<keyword evidence="11" id="KW-0430">Lectin</keyword>
<keyword evidence="7" id="KW-0723">Serine/threonine-protein kinase</keyword>
<keyword evidence="9 22" id="KW-0812">Transmembrane</keyword>
<dbReference type="SUPFAM" id="SSF56112">
    <property type="entry name" value="Protein kinase-like (PK-like)"/>
    <property type="match status" value="1"/>
</dbReference>
<dbReference type="InterPro" id="IPR019825">
    <property type="entry name" value="Lectin_legB_Mn/Ca_BS"/>
</dbReference>
<evidence type="ECO:0000256" key="3">
    <source>
        <dbReference type="ARBA" id="ARBA00008536"/>
    </source>
</evidence>
<comment type="catalytic activity">
    <reaction evidence="20">
        <text>L-seryl-[protein] + ATP = O-phospho-L-seryl-[protein] + ADP + H(+)</text>
        <dbReference type="Rhea" id="RHEA:17989"/>
        <dbReference type="Rhea" id="RHEA-COMP:9863"/>
        <dbReference type="Rhea" id="RHEA-COMP:11604"/>
        <dbReference type="ChEBI" id="CHEBI:15378"/>
        <dbReference type="ChEBI" id="CHEBI:29999"/>
        <dbReference type="ChEBI" id="CHEBI:30616"/>
        <dbReference type="ChEBI" id="CHEBI:83421"/>
        <dbReference type="ChEBI" id="CHEBI:456216"/>
        <dbReference type="EC" id="2.7.11.1"/>
    </reaction>
</comment>
<sequence length="634" mass="70206">MAFTLRFFSAFVLFFIPVSCHPNELFFAGFKDVGANITLSGVAEIGKNGILRLTNETSRLMGHAFYSSPFQFKNSTNGKAFSFSTSFAFAIVPEYPKLGGHGLAFTISTSKDLKALPSQYLGLLNSTDLGNFTNHLLAVEFDTVQDFEFDDINDNHVGIDINSLKSNASAPAEYYTDNSTKLGLNLKGLLASSHNLLGWSFKMNGQAPALDLSSLPSLPAGPRKKHMGLTIAVAVSSVFLAIIALAVASFYVIRKIKNTEIIEDWELEIGPHRYSYEELKQATNSFSDKELLGQGGFGQVFKGTLPGSKTQVAVKRISNDSKQGLREFVSEIGSVGRLRHRNLAQLLGWCRRRDDFLLVYEYMANGSLDRFLFDEPRIILNWELRFKIIKDVASGLLYLHEGYEQVVIHRDVKASNVLLDSELNGKLGDFGLARLYEHGSNPSTTRVVGTLGYLAPELPRTGKATTSSDVYAFGALLLEAACGRRPVEPKALPEEMVLVDWVWQRFREGRVLDVVDHRLNGEYDEREMTMVLKLGIMCSNNVPIARPTMRQVMRFLDGEAQLPENLRAPNGAEYGDGGGMEIIDGFDDFVDSFASSSFDKMSSSYSFMEHRDGGNSFASVSTSLSLLHVRGETR</sequence>
<evidence type="ECO:0000256" key="13">
    <source>
        <dbReference type="ARBA" id="ARBA00022777"/>
    </source>
</evidence>
<name>A0A2C9VG91_MANES</name>
<evidence type="ECO:0000313" key="25">
    <source>
        <dbReference type="EMBL" id="OAY43673.1"/>
    </source>
</evidence>
<comment type="subcellular location">
    <subcellularLocation>
        <location evidence="1">Cell membrane</location>
        <topology evidence="1">Single-pass type I membrane protein</topology>
    </subcellularLocation>
</comment>
<keyword evidence="13" id="KW-0418">Kinase</keyword>
<accession>A0A2C9VG91</accession>
<dbReference type="GO" id="GO:0002229">
    <property type="term" value="P:defense response to oomycetes"/>
    <property type="evidence" value="ECO:0000318"/>
    <property type="project" value="GO_Central"/>
</dbReference>
<dbReference type="SUPFAM" id="SSF49899">
    <property type="entry name" value="Concanavalin A-like lectins/glucanases"/>
    <property type="match status" value="1"/>
</dbReference>
<dbReference type="PANTHER" id="PTHR27007">
    <property type="match status" value="1"/>
</dbReference>
<dbReference type="InterPro" id="IPR050528">
    <property type="entry name" value="L-type_Lectin-RKs"/>
</dbReference>
<dbReference type="InterPro" id="IPR000719">
    <property type="entry name" value="Prot_kinase_dom"/>
</dbReference>
<comment type="caution">
    <text evidence="25">The sequence shown here is derived from an EMBL/GenBank/DDBJ whole genome shotgun (WGS) entry which is preliminary data.</text>
</comment>
<feature type="signal peptide" evidence="23">
    <location>
        <begin position="1"/>
        <end position="20"/>
    </location>
</feature>
<dbReference type="Gramene" id="Manes.08G088500.1.v8.1">
    <property type="protein sequence ID" value="Manes.08G088500.1.v8.1.CDS"/>
    <property type="gene ID" value="Manes.08G088500.v8.1"/>
</dbReference>
<evidence type="ECO:0000256" key="1">
    <source>
        <dbReference type="ARBA" id="ARBA00004251"/>
    </source>
</evidence>
<dbReference type="PROSITE" id="PS00107">
    <property type="entry name" value="PROTEIN_KINASE_ATP"/>
    <property type="match status" value="1"/>
</dbReference>
<dbReference type="GO" id="GO:0042742">
    <property type="term" value="P:defense response to bacterium"/>
    <property type="evidence" value="ECO:0000318"/>
    <property type="project" value="GO_Central"/>
</dbReference>
<dbReference type="Gene3D" id="3.30.200.20">
    <property type="entry name" value="Phosphorylase Kinase, domain 1"/>
    <property type="match status" value="1"/>
</dbReference>
<evidence type="ECO:0000256" key="14">
    <source>
        <dbReference type="ARBA" id="ARBA00022840"/>
    </source>
</evidence>
<dbReference type="Pfam" id="PF00069">
    <property type="entry name" value="Pkinase"/>
    <property type="match status" value="1"/>
</dbReference>
<dbReference type="CDD" id="cd14066">
    <property type="entry name" value="STKc_IRAK"/>
    <property type="match status" value="1"/>
</dbReference>
<evidence type="ECO:0000256" key="2">
    <source>
        <dbReference type="ARBA" id="ARBA00007606"/>
    </source>
</evidence>
<evidence type="ECO:0000259" key="24">
    <source>
        <dbReference type="PROSITE" id="PS50011"/>
    </source>
</evidence>
<dbReference type="GO" id="GO:0030246">
    <property type="term" value="F:carbohydrate binding"/>
    <property type="evidence" value="ECO:0007669"/>
    <property type="project" value="UniProtKB-KW"/>
</dbReference>
<gene>
    <name evidence="25" type="ORF">MANES_08G088500v8</name>
</gene>
<dbReference type="EMBL" id="CM004394">
    <property type="protein sequence ID" value="OAY43673.1"/>
    <property type="molecule type" value="Genomic_DNA"/>
</dbReference>
<keyword evidence="16 22" id="KW-0472">Membrane</keyword>
<evidence type="ECO:0000256" key="4">
    <source>
        <dbReference type="ARBA" id="ARBA00010217"/>
    </source>
</evidence>
<evidence type="ECO:0000256" key="18">
    <source>
        <dbReference type="ARBA" id="ARBA00023180"/>
    </source>
</evidence>
<dbReference type="FunFam" id="1.10.510.10:FF:000108">
    <property type="entry name" value="L-type lectin-domain containing receptor kinase S.4"/>
    <property type="match status" value="1"/>
</dbReference>
<evidence type="ECO:0000256" key="7">
    <source>
        <dbReference type="ARBA" id="ARBA00022527"/>
    </source>
</evidence>
<feature type="chain" id="PRO_5012654912" description="non-specific serine/threonine protein kinase" evidence="23">
    <location>
        <begin position="21"/>
        <end position="634"/>
    </location>
</feature>
<evidence type="ECO:0000256" key="15">
    <source>
        <dbReference type="ARBA" id="ARBA00022989"/>
    </source>
</evidence>
<dbReference type="InterPro" id="IPR011009">
    <property type="entry name" value="Kinase-like_dom_sf"/>
</dbReference>
<dbReference type="GO" id="GO:0004675">
    <property type="term" value="F:transmembrane receptor protein serine/threonine kinase activity"/>
    <property type="evidence" value="ECO:0000318"/>
    <property type="project" value="GO_Central"/>
</dbReference>
<evidence type="ECO:0000256" key="21">
    <source>
        <dbReference type="PROSITE-ProRule" id="PRU10141"/>
    </source>
</evidence>
<dbReference type="GO" id="GO:0005886">
    <property type="term" value="C:plasma membrane"/>
    <property type="evidence" value="ECO:0000318"/>
    <property type="project" value="GO_Central"/>
</dbReference>
<evidence type="ECO:0000256" key="9">
    <source>
        <dbReference type="ARBA" id="ARBA00022692"/>
    </source>
</evidence>
<dbReference type="Pfam" id="PF00139">
    <property type="entry name" value="Lectin_legB"/>
    <property type="match status" value="1"/>
</dbReference>
<dbReference type="PROSITE" id="PS00108">
    <property type="entry name" value="PROTEIN_KINASE_ST"/>
    <property type="match status" value="1"/>
</dbReference>
<evidence type="ECO:0000256" key="5">
    <source>
        <dbReference type="ARBA" id="ARBA00012513"/>
    </source>
</evidence>
<feature type="binding site" evidence="21">
    <location>
        <position position="315"/>
    </location>
    <ligand>
        <name>ATP</name>
        <dbReference type="ChEBI" id="CHEBI:30616"/>
    </ligand>
</feature>
<dbReference type="PROSITE" id="PS00307">
    <property type="entry name" value="LECTIN_LEGUME_BETA"/>
    <property type="match status" value="1"/>
</dbReference>
<dbReference type="EC" id="2.7.11.1" evidence="5"/>
<keyword evidence="12 21" id="KW-0547">Nucleotide-binding</keyword>
<evidence type="ECO:0000256" key="22">
    <source>
        <dbReference type="SAM" id="Phobius"/>
    </source>
</evidence>
<feature type="transmembrane region" description="Helical" evidence="22">
    <location>
        <begin position="227"/>
        <end position="253"/>
    </location>
</feature>
<keyword evidence="14 21" id="KW-0067">ATP-binding</keyword>
<evidence type="ECO:0000256" key="6">
    <source>
        <dbReference type="ARBA" id="ARBA00022475"/>
    </source>
</evidence>
<dbReference type="GO" id="GO:0005524">
    <property type="term" value="F:ATP binding"/>
    <property type="evidence" value="ECO:0007669"/>
    <property type="project" value="UniProtKB-UniRule"/>
</dbReference>
<keyword evidence="10 23" id="KW-0732">Signal</keyword>
<evidence type="ECO:0000256" key="10">
    <source>
        <dbReference type="ARBA" id="ARBA00022729"/>
    </source>
</evidence>
<proteinExistence type="inferred from homology"/>
<reference evidence="26" key="1">
    <citation type="journal article" date="2016" name="Nat. Biotechnol.">
        <title>Sequencing wild and cultivated cassava and related species reveals extensive interspecific hybridization and genetic diversity.</title>
        <authorList>
            <person name="Bredeson J.V."/>
            <person name="Lyons J.B."/>
            <person name="Prochnik S.E."/>
            <person name="Wu G.A."/>
            <person name="Ha C.M."/>
            <person name="Edsinger-Gonzales E."/>
            <person name="Grimwood J."/>
            <person name="Schmutz J."/>
            <person name="Rabbi I.Y."/>
            <person name="Egesi C."/>
            <person name="Nauluvula P."/>
            <person name="Lebot V."/>
            <person name="Ndunguru J."/>
            <person name="Mkamilo G."/>
            <person name="Bart R.S."/>
            <person name="Setter T.L."/>
            <person name="Gleadow R.M."/>
            <person name="Kulakow P."/>
            <person name="Ferguson M.E."/>
            <person name="Rounsley S."/>
            <person name="Rokhsar D.S."/>
        </authorList>
    </citation>
    <scope>NUCLEOTIDE SEQUENCE [LARGE SCALE GENOMIC DNA]</scope>
    <source>
        <strain evidence="26">cv. AM560-2</strain>
    </source>
</reference>
<evidence type="ECO:0000313" key="26">
    <source>
        <dbReference type="Proteomes" id="UP000091857"/>
    </source>
</evidence>
<comment type="similarity">
    <text evidence="3">In the N-terminal section; belongs to the leguminous lectin family.</text>
</comment>
<dbReference type="CDD" id="cd06899">
    <property type="entry name" value="lectin_legume_LecRK_Arcelin_ConA"/>
    <property type="match status" value="1"/>
</dbReference>
<dbReference type="FunFam" id="3.30.200.20:FF:000168">
    <property type="entry name" value="L-type lectin-domain containing receptor kinase IX.1"/>
    <property type="match status" value="1"/>
</dbReference>
<protein>
    <recommendedName>
        <fullName evidence="5">non-specific serine/threonine protein kinase</fullName>
        <ecNumber evidence="5">2.7.11.1</ecNumber>
    </recommendedName>
</protein>
<dbReference type="Gene3D" id="1.10.510.10">
    <property type="entry name" value="Transferase(Phosphotransferase) domain 1"/>
    <property type="match status" value="1"/>
</dbReference>
<dbReference type="InterPro" id="IPR013320">
    <property type="entry name" value="ConA-like_dom_sf"/>
</dbReference>
<evidence type="ECO:0000256" key="17">
    <source>
        <dbReference type="ARBA" id="ARBA00023170"/>
    </source>
</evidence>
<organism evidence="25 26">
    <name type="scientific">Manihot esculenta</name>
    <name type="common">Cassava</name>
    <name type="synonym">Jatropha manihot</name>
    <dbReference type="NCBI Taxonomy" id="3983"/>
    <lineage>
        <taxon>Eukaryota</taxon>
        <taxon>Viridiplantae</taxon>
        <taxon>Streptophyta</taxon>
        <taxon>Embryophyta</taxon>
        <taxon>Tracheophyta</taxon>
        <taxon>Spermatophyta</taxon>
        <taxon>Magnoliopsida</taxon>
        <taxon>eudicotyledons</taxon>
        <taxon>Gunneridae</taxon>
        <taxon>Pentapetalae</taxon>
        <taxon>rosids</taxon>
        <taxon>fabids</taxon>
        <taxon>Malpighiales</taxon>
        <taxon>Euphorbiaceae</taxon>
        <taxon>Crotonoideae</taxon>
        <taxon>Manihoteae</taxon>
        <taxon>Manihot</taxon>
    </lineage>
</organism>
<keyword evidence="6" id="KW-1003">Cell membrane</keyword>